<dbReference type="GO" id="GO:0005615">
    <property type="term" value="C:extracellular space"/>
    <property type="evidence" value="ECO:0007669"/>
    <property type="project" value="TreeGrafter"/>
</dbReference>
<name>A0A194PSS8_PAPXU</name>
<organism evidence="2 3">
    <name type="scientific">Papilio xuthus</name>
    <name type="common">Asian swallowtail butterfly</name>
    <dbReference type="NCBI Taxonomy" id="66420"/>
    <lineage>
        <taxon>Eukaryota</taxon>
        <taxon>Metazoa</taxon>
        <taxon>Ecdysozoa</taxon>
        <taxon>Arthropoda</taxon>
        <taxon>Hexapoda</taxon>
        <taxon>Insecta</taxon>
        <taxon>Pterygota</taxon>
        <taxon>Neoptera</taxon>
        <taxon>Endopterygota</taxon>
        <taxon>Lepidoptera</taxon>
        <taxon>Glossata</taxon>
        <taxon>Ditrysia</taxon>
        <taxon>Papilionoidea</taxon>
        <taxon>Papilionidae</taxon>
        <taxon>Papilioninae</taxon>
        <taxon>Papilio</taxon>
    </lineage>
</organism>
<dbReference type="PANTHER" id="PTHR11008:SF32">
    <property type="entry name" value="CIRCADIAN CLOCK-CONTROLLED PROTEIN DAYWAKE-RELATED"/>
    <property type="match status" value="1"/>
</dbReference>
<dbReference type="InterPro" id="IPR038606">
    <property type="entry name" value="To_sf"/>
</dbReference>
<sequence>MKTYLFAFLTVVLSGANAALAPFIKPCKLNDKECVKSSATAAIPFIVPGIPALDIPPSEPLYIKQATSDQGEMKLTFNDMNIYGLSQSTFNNVEMDEAKSVIRIELETPLFANGTYKLEGKILFIPAEGEGNIEIKTDKVKVFIDVKYTTITDKKGDKYWKLTSYDYKYDLINKVYFMPENLFGGDATRAKPLLELFDQSWKELITELGAPIIKDVVKIAIERVKKFFLAVSISELVQS</sequence>
<keyword evidence="1" id="KW-0732">Signal</keyword>
<dbReference type="PANTHER" id="PTHR11008">
    <property type="entry name" value="PROTEIN TAKEOUT-LIKE PROTEIN"/>
    <property type="match status" value="1"/>
</dbReference>
<feature type="chain" id="PRO_5008263584" evidence="1">
    <location>
        <begin position="19"/>
        <end position="239"/>
    </location>
</feature>
<protein>
    <submittedName>
        <fullName evidence="2">Circadian clock-controlled protein</fullName>
    </submittedName>
</protein>
<dbReference type="SMART" id="SM00700">
    <property type="entry name" value="JHBP"/>
    <property type="match status" value="1"/>
</dbReference>
<keyword evidence="3" id="KW-1185">Reference proteome</keyword>
<accession>A0A194PSS8</accession>
<feature type="signal peptide" evidence="1">
    <location>
        <begin position="1"/>
        <end position="18"/>
    </location>
</feature>
<evidence type="ECO:0000313" key="3">
    <source>
        <dbReference type="Proteomes" id="UP000053268"/>
    </source>
</evidence>
<reference evidence="2 3" key="1">
    <citation type="journal article" date="2015" name="Nat. Commun.">
        <title>Outbred genome sequencing and CRISPR/Cas9 gene editing in butterflies.</title>
        <authorList>
            <person name="Li X."/>
            <person name="Fan D."/>
            <person name="Zhang W."/>
            <person name="Liu G."/>
            <person name="Zhang L."/>
            <person name="Zhao L."/>
            <person name="Fang X."/>
            <person name="Chen L."/>
            <person name="Dong Y."/>
            <person name="Chen Y."/>
            <person name="Ding Y."/>
            <person name="Zhao R."/>
            <person name="Feng M."/>
            <person name="Zhu Y."/>
            <person name="Feng Y."/>
            <person name="Jiang X."/>
            <person name="Zhu D."/>
            <person name="Xiang H."/>
            <person name="Feng X."/>
            <person name="Li S."/>
            <person name="Wang J."/>
            <person name="Zhang G."/>
            <person name="Kronforst M.R."/>
            <person name="Wang W."/>
        </authorList>
    </citation>
    <scope>NUCLEOTIDE SEQUENCE [LARGE SCALE GENOMIC DNA]</scope>
    <source>
        <strain evidence="2">Ya'a_city_454_Px</strain>
        <tissue evidence="2">Whole body</tissue>
    </source>
</reference>
<gene>
    <name evidence="2" type="ORF">RR46_11527</name>
</gene>
<evidence type="ECO:0000313" key="2">
    <source>
        <dbReference type="EMBL" id="KPI95814.1"/>
    </source>
</evidence>
<evidence type="ECO:0000256" key="1">
    <source>
        <dbReference type="SAM" id="SignalP"/>
    </source>
</evidence>
<dbReference type="InterPro" id="IPR010562">
    <property type="entry name" value="Haemolymph_juvenile_hormone-bd"/>
</dbReference>
<dbReference type="Proteomes" id="UP000053268">
    <property type="component" value="Unassembled WGS sequence"/>
</dbReference>
<dbReference type="AlphaFoldDB" id="A0A194PSS8"/>
<dbReference type="EMBL" id="KQ459595">
    <property type="protein sequence ID" value="KPI95814.1"/>
    <property type="molecule type" value="Genomic_DNA"/>
</dbReference>
<dbReference type="Gene3D" id="3.15.10.30">
    <property type="entry name" value="Haemolymph juvenile hormone binding protein"/>
    <property type="match status" value="1"/>
</dbReference>
<dbReference type="Pfam" id="PF06585">
    <property type="entry name" value="JHBP"/>
    <property type="match status" value="1"/>
</dbReference>
<proteinExistence type="predicted"/>